<evidence type="ECO:0000256" key="1">
    <source>
        <dbReference type="SAM" id="SignalP"/>
    </source>
</evidence>
<dbReference type="STRING" id="80966.ENSAPOP00000022775"/>
<evidence type="ECO:0000313" key="3">
    <source>
        <dbReference type="Proteomes" id="UP000257200"/>
    </source>
</evidence>
<sequence length="272" mass="30843">MFVCFSMCLLTVCSSCVSQLQLLAEIIWPLLIFFILIAVRLNYPPYEQHECHFPNKAMPSAGTLPWIQGILCNANNPCFRNPTPGESPGVVGNFNDSMWSASCFSDLLCLSAFSPTGFKLKHFLRDNETLSSFLLRNASFPEYSVQHITEADIDLEKVLLKGFGVHLRDMCLQKGGRHRLEDFVTISDQQVSMLVQEVICRAPPTWLNHAEQHFMDNLDFLKPIWRDVTSDPEAVQQVAKATNKLLESLGLLAAEVRNTHLVNTQMDRRVLW</sequence>
<reference evidence="2" key="1">
    <citation type="submission" date="2025-08" db="UniProtKB">
        <authorList>
            <consortium name="Ensembl"/>
        </authorList>
    </citation>
    <scope>IDENTIFICATION</scope>
</reference>
<keyword evidence="3" id="KW-1185">Reference proteome</keyword>
<organism evidence="2 3">
    <name type="scientific">Acanthochromis polyacanthus</name>
    <name type="common">spiny chromis</name>
    <dbReference type="NCBI Taxonomy" id="80966"/>
    <lineage>
        <taxon>Eukaryota</taxon>
        <taxon>Metazoa</taxon>
        <taxon>Chordata</taxon>
        <taxon>Craniata</taxon>
        <taxon>Vertebrata</taxon>
        <taxon>Euteleostomi</taxon>
        <taxon>Actinopterygii</taxon>
        <taxon>Neopterygii</taxon>
        <taxon>Teleostei</taxon>
        <taxon>Neoteleostei</taxon>
        <taxon>Acanthomorphata</taxon>
        <taxon>Ovalentaria</taxon>
        <taxon>Pomacentridae</taxon>
        <taxon>Acanthochromis</taxon>
    </lineage>
</organism>
<protein>
    <submittedName>
        <fullName evidence="2">Uncharacterized protein</fullName>
    </submittedName>
</protein>
<dbReference type="Ensembl" id="ENSAPOT00000012923.1">
    <property type="protein sequence ID" value="ENSAPOP00000022775.1"/>
    <property type="gene ID" value="ENSAPOG00000004177.1"/>
</dbReference>
<dbReference type="AlphaFoldDB" id="A0A3Q1H0U3"/>
<evidence type="ECO:0000313" key="2">
    <source>
        <dbReference type="Ensembl" id="ENSAPOP00000022775.1"/>
    </source>
</evidence>
<name>A0A3Q1H0U3_9TELE</name>
<accession>A0A3Q1H0U3</accession>
<reference evidence="2" key="2">
    <citation type="submission" date="2025-09" db="UniProtKB">
        <authorList>
            <consortium name="Ensembl"/>
        </authorList>
    </citation>
    <scope>IDENTIFICATION</scope>
</reference>
<dbReference type="InParanoid" id="A0A3Q1H0U3"/>
<keyword evidence="1" id="KW-0732">Signal</keyword>
<dbReference type="GeneTree" id="ENSGT00940000154658"/>
<proteinExistence type="predicted"/>
<feature type="signal peptide" evidence="1">
    <location>
        <begin position="1"/>
        <end position="18"/>
    </location>
</feature>
<feature type="chain" id="PRO_5018624752" evidence="1">
    <location>
        <begin position="19"/>
        <end position="272"/>
    </location>
</feature>
<dbReference type="Proteomes" id="UP000257200">
    <property type="component" value="Unplaced"/>
</dbReference>